<dbReference type="Proteomes" id="UP000265520">
    <property type="component" value="Unassembled WGS sequence"/>
</dbReference>
<dbReference type="AlphaFoldDB" id="A0A392QD64"/>
<reference evidence="1 2" key="1">
    <citation type="journal article" date="2018" name="Front. Plant Sci.">
        <title>Red Clover (Trifolium pratense) and Zigzag Clover (T. medium) - A Picture of Genomic Similarities and Differences.</title>
        <authorList>
            <person name="Dluhosova J."/>
            <person name="Istvanek J."/>
            <person name="Nedelnik J."/>
            <person name="Repkova J."/>
        </authorList>
    </citation>
    <scope>NUCLEOTIDE SEQUENCE [LARGE SCALE GENOMIC DNA]</scope>
    <source>
        <strain evidence="2">cv. 10/8</strain>
        <tissue evidence="1">Leaf</tissue>
    </source>
</reference>
<name>A0A392QD64_9FABA</name>
<evidence type="ECO:0000313" key="2">
    <source>
        <dbReference type="Proteomes" id="UP000265520"/>
    </source>
</evidence>
<organism evidence="1 2">
    <name type="scientific">Trifolium medium</name>
    <dbReference type="NCBI Taxonomy" id="97028"/>
    <lineage>
        <taxon>Eukaryota</taxon>
        <taxon>Viridiplantae</taxon>
        <taxon>Streptophyta</taxon>
        <taxon>Embryophyta</taxon>
        <taxon>Tracheophyta</taxon>
        <taxon>Spermatophyta</taxon>
        <taxon>Magnoliopsida</taxon>
        <taxon>eudicotyledons</taxon>
        <taxon>Gunneridae</taxon>
        <taxon>Pentapetalae</taxon>
        <taxon>rosids</taxon>
        <taxon>fabids</taxon>
        <taxon>Fabales</taxon>
        <taxon>Fabaceae</taxon>
        <taxon>Papilionoideae</taxon>
        <taxon>50 kb inversion clade</taxon>
        <taxon>NPAAA clade</taxon>
        <taxon>Hologalegina</taxon>
        <taxon>IRL clade</taxon>
        <taxon>Trifolieae</taxon>
        <taxon>Trifolium</taxon>
    </lineage>
</organism>
<sequence>MSATDPRDNILIGQYSSPKCETGNIMFIRDGEKGLVLKMRKVRKTLRKQAEVR</sequence>
<evidence type="ECO:0000313" key="1">
    <source>
        <dbReference type="EMBL" id="MCI21670.1"/>
    </source>
</evidence>
<dbReference type="EMBL" id="LXQA010126188">
    <property type="protein sequence ID" value="MCI21670.1"/>
    <property type="molecule type" value="Genomic_DNA"/>
</dbReference>
<keyword evidence="2" id="KW-1185">Reference proteome</keyword>
<proteinExistence type="predicted"/>
<comment type="caution">
    <text evidence="1">The sequence shown here is derived from an EMBL/GenBank/DDBJ whole genome shotgun (WGS) entry which is preliminary data.</text>
</comment>
<protein>
    <submittedName>
        <fullName evidence="1">Uncharacterized protein</fullName>
    </submittedName>
</protein>
<accession>A0A392QD64</accession>
<feature type="non-terminal residue" evidence="1">
    <location>
        <position position="53"/>
    </location>
</feature>